<evidence type="ECO:0000256" key="5">
    <source>
        <dbReference type="ARBA" id="ARBA00023136"/>
    </source>
</evidence>
<dbReference type="Pfam" id="PF02653">
    <property type="entry name" value="BPD_transp_2"/>
    <property type="match status" value="1"/>
</dbReference>
<keyword evidence="4 6" id="KW-1133">Transmembrane helix</keyword>
<accession>A0AAE2ZI52</accession>
<sequence>MNFLFSFIVLAEIFAIVAISTNLLMGVVGIFSVAQAAIMGCGAYAYAVLAAAGAPFFPAVCGAMMIAASLNLLTALPSLRLAGDYFVITSFGTQLVATAVFINWVAVTGGAAGLPGIPVAEIFGVRFVTAGEFLWISTVALALMAFSFWCLLRSPYGKLLHAIRLDEIAVSASGRKVLRAKVGVSLVSGAYAGCAGALYAVYISFIDPISFDIHVSVLVITMVVIGGARTLAGSIIGPFLLLAIPQLLTLLEISSSLVGPVRQLIFGVILIACVLWRPQGIAGRSL</sequence>
<evidence type="ECO:0000256" key="1">
    <source>
        <dbReference type="ARBA" id="ARBA00004651"/>
    </source>
</evidence>
<gene>
    <name evidence="7" type="ORF">K1W69_04010</name>
</gene>
<evidence type="ECO:0000256" key="6">
    <source>
        <dbReference type="SAM" id="Phobius"/>
    </source>
</evidence>
<evidence type="ECO:0000256" key="2">
    <source>
        <dbReference type="ARBA" id="ARBA00022475"/>
    </source>
</evidence>
<feature type="transmembrane region" description="Helical" evidence="6">
    <location>
        <begin position="85"/>
        <end position="106"/>
    </location>
</feature>
<evidence type="ECO:0000313" key="7">
    <source>
        <dbReference type="EMBL" id="MBW8636344.1"/>
    </source>
</evidence>
<keyword evidence="5 6" id="KW-0472">Membrane</keyword>
<feature type="transmembrane region" description="Helical" evidence="6">
    <location>
        <begin position="7"/>
        <end position="31"/>
    </location>
</feature>
<dbReference type="RefSeq" id="WP_220227037.1">
    <property type="nucleotide sequence ID" value="NZ_JAICBX010000001.1"/>
</dbReference>
<organism evidence="7 8">
    <name type="scientific">Flavimaribacter sediminis</name>
    <dbReference type="NCBI Taxonomy" id="2865987"/>
    <lineage>
        <taxon>Bacteria</taxon>
        <taxon>Pseudomonadati</taxon>
        <taxon>Pseudomonadota</taxon>
        <taxon>Alphaproteobacteria</taxon>
        <taxon>Hyphomicrobiales</taxon>
        <taxon>Rhizobiaceae</taxon>
        <taxon>Flavimaribacter</taxon>
    </lineage>
</organism>
<dbReference type="EMBL" id="JAICBX010000001">
    <property type="protein sequence ID" value="MBW8636344.1"/>
    <property type="molecule type" value="Genomic_DNA"/>
</dbReference>
<dbReference type="InterPro" id="IPR043428">
    <property type="entry name" value="LivM-like"/>
</dbReference>
<dbReference type="AlphaFoldDB" id="A0AAE2ZI52"/>
<dbReference type="GO" id="GO:0005886">
    <property type="term" value="C:plasma membrane"/>
    <property type="evidence" value="ECO:0007669"/>
    <property type="project" value="UniProtKB-SubCell"/>
</dbReference>
<reference evidence="7" key="1">
    <citation type="submission" date="2021-08" db="EMBL/GenBank/DDBJ databases">
        <title>Hoeflea bacterium WL0058 sp. nov., isolated from the sediment.</title>
        <authorList>
            <person name="Wang L."/>
            <person name="Zhang D."/>
        </authorList>
    </citation>
    <scope>NUCLEOTIDE SEQUENCE</scope>
    <source>
        <strain evidence="7">WL0058</strain>
    </source>
</reference>
<dbReference type="PANTHER" id="PTHR30482:SF20">
    <property type="entry name" value="HIGH-AFFINITY BRANCHED-CHAIN AMINO ACID TRANSPORT SYSTEM PERMEASE PROTEIN LIVM"/>
    <property type="match status" value="1"/>
</dbReference>
<comment type="subcellular location">
    <subcellularLocation>
        <location evidence="1">Cell membrane</location>
        <topology evidence="1">Multi-pass membrane protein</topology>
    </subcellularLocation>
</comment>
<feature type="transmembrane region" description="Helical" evidence="6">
    <location>
        <begin position="182"/>
        <end position="203"/>
    </location>
</feature>
<keyword evidence="3 6" id="KW-0812">Transmembrane</keyword>
<name>A0AAE2ZI52_9HYPH</name>
<comment type="caution">
    <text evidence="7">The sequence shown here is derived from an EMBL/GenBank/DDBJ whole genome shotgun (WGS) entry which is preliminary data.</text>
</comment>
<keyword evidence="8" id="KW-1185">Reference proteome</keyword>
<evidence type="ECO:0000256" key="4">
    <source>
        <dbReference type="ARBA" id="ARBA00022989"/>
    </source>
</evidence>
<protein>
    <submittedName>
        <fullName evidence="7">Branched-chain amino acid ABC transporter permease</fullName>
    </submittedName>
</protein>
<dbReference type="PANTHER" id="PTHR30482">
    <property type="entry name" value="HIGH-AFFINITY BRANCHED-CHAIN AMINO ACID TRANSPORT SYSTEM PERMEASE"/>
    <property type="match status" value="1"/>
</dbReference>
<dbReference type="Proteomes" id="UP001196509">
    <property type="component" value="Unassembled WGS sequence"/>
</dbReference>
<keyword evidence="2" id="KW-1003">Cell membrane</keyword>
<dbReference type="CDD" id="cd06581">
    <property type="entry name" value="TM_PBP1_LivM_like"/>
    <property type="match status" value="1"/>
</dbReference>
<feature type="transmembrane region" description="Helical" evidence="6">
    <location>
        <begin position="43"/>
        <end position="73"/>
    </location>
</feature>
<feature type="transmembrane region" description="Helical" evidence="6">
    <location>
        <begin position="133"/>
        <end position="152"/>
    </location>
</feature>
<proteinExistence type="predicted"/>
<evidence type="ECO:0000256" key="3">
    <source>
        <dbReference type="ARBA" id="ARBA00022692"/>
    </source>
</evidence>
<dbReference type="InterPro" id="IPR001851">
    <property type="entry name" value="ABC_transp_permease"/>
</dbReference>
<dbReference type="GO" id="GO:0015658">
    <property type="term" value="F:branched-chain amino acid transmembrane transporter activity"/>
    <property type="evidence" value="ECO:0007669"/>
    <property type="project" value="InterPro"/>
</dbReference>
<feature type="transmembrane region" description="Helical" evidence="6">
    <location>
        <begin position="257"/>
        <end position="276"/>
    </location>
</feature>
<evidence type="ECO:0000313" key="8">
    <source>
        <dbReference type="Proteomes" id="UP001196509"/>
    </source>
</evidence>